<dbReference type="Proteomes" id="UP000799755">
    <property type="component" value="Unassembled WGS sequence"/>
</dbReference>
<comment type="caution">
    <text evidence="1">The sequence shown here is derived from an EMBL/GenBank/DDBJ whole genome shotgun (WGS) entry which is preliminary data.</text>
</comment>
<name>A0ACB6R6N3_9PLEO</name>
<evidence type="ECO:0000313" key="2">
    <source>
        <dbReference type="Proteomes" id="UP000799755"/>
    </source>
</evidence>
<proteinExistence type="predicted"/>
<sequence>MELDLSDPEPSVLEYARFHGLCTYFSQEQPCPSGLHIPSNDHLNSDLQQSDSEKASLTSLANQANSLTKERLTVSRDVAFLLKFVHSLQESLNEAELYPDPIKRISPLKQEVPIPLSDPELDLQNFGSMDLPDLGNLKIPFERASTKKDEGLEWPANYYDYPIKYLKQVKFEKLTLSKQDLIFLHTTVQDTYTCRDSEKIEAESIKYTRNPALQPLTPPLLPISPQITPYVPSSPANHLELLSESSNSGAAELEALDEHIVREDALVPPSGSGRSEGSDQMLLEFIQELDSDSLQGAPEPEPSPILKRKIQDLKVEGPLTPPIFHDSQAKKIKSVSFPEMLHEYIPDLSNFESGDDILNSQESFSDFYKEIVPVVEEVNKNIENEKLSEVDTTRRVDVPDLDFSLPTLPWEKYGHKKRGKHPVGETELDAQTKFILQVKRNDLRLVSSWHGLAKLERDLHWSPFPTQLGVITINEKLQDDGILGELLAELSTSDIATSSTDIWKRDQLRFFDDEEDREDELEVVELQEGEGVESFIRKKRLEIEDDDINNPPGGRETKGTTLGTLIRNVPHKEFEDQCHRDDFSAVQRGLLPPPGHQQAPMELDGGLMFGGMFSASVALHKFMKLHGRTARTGVGDESIAVEINIPVQRSGDRPTSLSHEGLQGVVLTTASREVQDSCSPPRPTALMLPPTPTNLQPCSFIISSTLLQQRTLTRQVEKIYKDAELMERDFSLLHSPSQEADLLLSPSTGLILTSLQQIKQRALPGQPDRSPIKERISKLQLRYERLIVLVSEGVSQEVEEAGSRRLADARDPEALKELEVFSSKMEADVMTKYIEGGELALSRAIVGEMAGWGLPHGSEDIGDVKLLQEETLWELFLRRAGFNPFAAQVILASLKTPYDLQLRTSSPPAFASPSKSLRIFGLPAFILMSAEERVEHFQVLLGGGRILNRVSTVLDQSWPSAVNGFAV</sequence>
<evidence type="ECO:0000313" key="1">
    <source>
        <dbReference type="EMBL" id="KAF2473975.1"/>
    </source>
</evidence>
<reference evidence="1" key="1">
    <citation type="journal article" date="2020" name="Stud. Mycol.">
        <title>101 Dothideomycetes genomes: a test case for predicting lifestyles and emergence of pathogens.</title>
        <authorList>
            <person name="Haridas S."/>
            <person name="Albert R."/>
            <person name="Binder M."/>
            <person name="Bloem J."/>
            <person name="Labutti K."/>
            <person name="Salamov A."/>
            <person name="Andreopoulos B."/>
            <person name="Baker S."/>
            <person name="Barry K."/>
            <person name="Bills G."/>
            <person name="Bluhm B."/>
            <person name="Cannon C."/>
            <person name="Castanera R."/>
            <person name="Culley D."/>
            <person name="Daum C."/>
            <person name="Ezra D."/>
            <person name="Gonzalez J."/>
            <person name="Henrissat B."/>
            <person name="Kuo A."/>
            <person name="Liang C."/>
            <person name="Lipzen A."/>
            <person name="Lutzoni F."/>
            <person name="Magnuson J."/>
            <person name="Mondo S."/>
            <person name="Nolan M."/>
            <person name="Ohm R."/>
            <person name="Pangilinan J."/>
            <person name="Park H.-J."/>
            <person name="Ramirez L."/>
            <person name="Alfaro M."/>
            <person name="Sun H."/>
            <person name="Tritt A."/>
            <person name="Yoshinaga Y."/>
            <person name="Zwiers L.-H."/>
            <person name="Turgeon B."/>
            <person name="Goodwin S."/>
            <person name="Spatafora J."/>
            <person name="Crous P."/>
            <person name="Grigoriev I."/>
        </authorList>
    </citation>
    <scope>NUCLEOTIDE SEQUENCE</scope>
    <source>
        <strain evidence="1">ATCC 200398</strain>
    </source>
</reference>
<organism evidence="1 2">
    <name type="scientific">Lindgomyces ingoldianus</name>
    <dbReference type="NCBI Taxonomy" id="673940"/>
    <lineage>
        <taxon>Eukaryota</taxon>
        <taxon>Fungi</taxon>
        <taxon>Dikarya</taxon>
        <taxon>Ascomycota</taxon>
        <taxon>Pezizomycotina</taxon>
        <taxon>Dothideomycetes</taxon>
        <taxon>Pleosporomycetidae</taxon>
        <taxon>Pleosporales</taxon>
        <taxon>Lindgomycetaceae</taxon>
        <taxon>Lindgomyces</taxon>
    </lineage>
</organism>
<accession>A0ACB6R6N3</accession>
<keyword evidence="2" id="KW-1185">Reference proteome</keyword>
<protein>
    <submittedName>
        <fullName evidence="1">Uncharacterized protein</fullName>
    </submittedName>
</protein>
<dbReference type="EMBL" id="MU003499">
    <property type="protein sequence ID" value="KAF2473975.1"/>
    <property type="molecule type" value="Genomic_DNA"/>
</dbReference>
<gene>
    <name evidence="1" type="ORF">BDR25DRAFT_282135</name>
</gene>